<name>A0ABN7WKT1_GIGMA</name>
<sequence>PAILKQRIMSIQDKRERMLLLYDEFVEDNIVNTRNCIVKQYTKTLWQLVDKLTFAFYNPDPVQHDLFKYAQEMKPDSYIRMFNFYRSGLTRLYNILHKDIYKTKEPVIKGRWVKDLVNISAKQYLLAKKDSF</sequence>
<evidence type="ECO:0000313" key="1">
    <source>
        <dbReference type="EMBL" id="CAG8834754.1"/>
    </source>
</evidence>
<keyword evidence="2" id="KW-1185">Reference proteome</keyword>
<proteinExistence type="predicted"/>
<reference evidence="1 2" key="1">
    <citation type="submission" date="2021-06" db="EMBL/GenBank/DDBJ databases">
        <authorList>
            <person name="Kallberg Y."/>
            <person name="Tangrot J."/>
            <person name="Rosling A."/>
        </authorList>
    </citation>
    <scope>NUCLEOTIDE SEQUENCE [LARGE SCALE GENOMIC DNA]</scope>
    <source>
        <strain evidence="1 2">120-4 pot B 10/14</strain>
    </source>
</reference>
<evidence type="ECO:0000313" key="2">
    <source>
        <dbReference type="Proteomes" id="UP000789901"/>
    </source>
</evidence>
<comment type="caution">
    <text evidence="1">The sequence shown here is derived from an EMBL/GenBank/DDBJ whole genome shotgun (WGS) entry which is preliminary data.</text>
</comment>
<dbReference type="Proteomes" id="UP000789901">
    <property type="component" value="Unassembled WGS sequence"/>
</dbReference>
<organism evidence="1 2">
    <name type="scientific">Gigaspora margarita</name>
    <dbReference type="NCBI Taxonomy" id="4874"/>
    <lineage>
        <taxon>Eukaryota</taxon>
        <taxon>Fungi</taxon>
        <taxon>Fungi incertae sedis</taxon>
        <taxon>Mucoromycota</taxon>
        <taxon>Glomeromycotina</taxon>
        <taxon>Glomeromycetes</taxon>
        <taxon>Diversisporales</taxon>
        <taxon>Gigasporaceae</taxon>
        <taxon>Gigaspora</taxon>
    </lineage>
</organism>
<dbReference type="EMBL" id="CAJVQB010050076">
    <property type="protein sequence ID" value="CAG8834754.1"/>
    <property type="molecule type" value="Genomic_DNA"/>
</dbReference>
<gene>
    <name evidence="1" type="ORF">GMARGA_LOCUS32228</name>
</gene>
<feature type="non-terminal residue" evidence="1">
    <location>
        <position position="1"/>
    </location>
</feature>
<protein>
    <submittedName>
        <fullName evidence="1">39738_t:CDS:1</fullName>
    </submittedName>
</protein>
<accession>A0ABN7WKT1</accession>